<evidence type="ECO:0000256" key="1">
    <source>
        <dbReference type="ARBA" id="ARBA00004365"/>
    </source>
</evidence>
<evidence type="ECO:0000313" key="6">
    <source>
        <dbReference type="EMBL" id="RAZ75523.1"/>
    </source>
</evidence>
<dbReference type="InterPro" id="IPR013384">
    <property type="entry name" value="Flagell_FlgL"/>
</dbReference>
<comment type="subcellular location">
    <subcellularLocation>
        <location evidence="1">Bacterial flagellum</location>
    </subcellularLocation>
</comment>
<evidence type="ECO:0000259" key="4">
    <source>
        <dbReference type="Pfam" id="PF00669"/>
    </source>
</evidence>
<dbReference type="Gene3D" id="1.20.1330.10">
    <property type="entry name" value="f41 fragment of flagellin, N-terminal domain"/>
    <property type="match status" value="1"/>
</dbReference>
<dbReference type="Pfam" id="PF00700">
    <property type="entry name" value="Flagellin_C"/>
    <property type="match status" value="1"/>
</dbReference>
<feature type="domain" description="Flagellin N-terminal" evidence="4">
    <location>
        <begin position="3"/>
        <end position="140"/>
    </location>
</feature>
<dbReference type="PANTHER" id="PTHR42792">
    <property type="entry name" value="FLAGELLIN"/>
    <property type="match status" value="1"/>
</dbReference>
<evidence type="ECO:0000313" key="7">
    <source>
        <dbReference type="Proteomes" id="UP000251002"/>
    </source>
</evidence>
<dbReference type="InterPro" id="IPR001492">
    <property type="entry name" value="Flagellin"/>
</dbReference>
<evidence type="ECO:0000256" key="3">
    <source>
        <dbReference type="ARBA" id="ARBA00023143"/>
    </source>
</evidence>
<keyword evidence="6" id="KW-0966">Cell projection</keyword>
<dbReference type="RefSeq" id="WP_112224332.1">
    <property type="nucleotide sequence ID" value="NZ_CP047673.1"/>
</dbReference>
<dbReference type="InterPro" id="IPR001029">
    <property type="entry name" value="Flagellin_N"/>
</dbReference>
<dbReference type="GO" id="GO:0071973">
    <property type="term" value="P:bacterial-type flagellum-dependent cell motility"/>
    <property type="evidence" value="ECO:0007669"/>
    <property type="project" value="InterPro"/>
</dbReference>
<dbReference type="Proteomes" id="UP000251002">
    <property type="component" value="Unassembled WGS sequence"/>
</dbReference>
<dbReference type="GO" id="GO:0009424">
    <property type="term" value="C:bacterial-type flagellum hook"/>
    <property type="evidence" value="ECO:0007669"/>
    <property type="project" value="InterPro"/>
</dbReference>
<keyword evidence="3" id="KW-0975">Bacterial flagellum</keyword>
<evidence type="ECO:0000256" key="2">
    <source>
        <dbReference type="ARBA" id="ARBA00005709"/>
    </source>
</evidence>
<accession>A0A365KQS0</accession>
<protein>
    <submittedName>
        <fullName evidence="6">Flagellar hook-associated protein 3</fullName>
    </submittedName>
</protein>
<dbReference type="EMBL" id="QLZR01000006">
    <property type="protein sequence ID" value="RAZ75523.1"/>
    <property type="molecule type" value="Genomic_DNA"/>
</dbReference>
<dbReference type="InterPro" id="IPR046358">
    <property type="entry name" value="Flagellin_C"/>
</dbReference>
<proteinExistence type="inferred from homology"/>
<dbReference type="GO" id="GO:0005198">
    <property type="term" value="F:structural molecule activity"/>
    <property type="evidence" value="ECO:0007669"/>
    <property type="project" value="InterPro"/>
</dbReference>
<dbReference type="SUPFAM" id="SSF64518">
    <property type="entry name" value="Phase 1 flagellin"/>
    <property type="match status" value="1"/>
</dbReference>
<dbReference type="AlphaFoldDB" id="A0A365KQS0"/>
<keyword evidence="7" id="KW-1185">Reference proteome</keyword>
<reference evidence="6 7" key="1">
    <citation type="submission" date="2018-06" db="EMBL/GenBank/DDBJ databases">
        <title>The draft genome sequences of strains SCU63 and S1.</title>
        <authorList>
            <person name="Gan L."/>
        </authorList>
    </citation>
    <scope>NUCLEOTIDE SEQUENCE [LARGE SCALE GENOMIC DNA]</scope>
    <source>
        <strain evidence="6 7">SCU63</strain>
    </source>
</reference>
<feature type="domain" description="Flagellin C-terminal" evidence="5">
    <location>
        <begin position="208"/>
        <end position="291"/>
    </location>
</feature>
<organism evidence="6 7">
    <name type="scientific">Planococcus halotolerans</name>
    <dbReference type="NCBI Taxonomy" id="2233542"/>
    <lineage>
        <taxon>Bacteria</taxon>
        <taxon>Bacillati</taxon>
        <taxon>Bacillota</taxon>
        <taxon>Bacilli</taxon>
        <taxon>Bacillales</taxon>
        <taxon>Caryophanaceae</taxon>
        <taxon>Planococcus</taxon>
    </lineage>
</organism>
<keyword evidence="6" id="KW-0969">Cilium</keyword>
<evidence type="ECO:0000259" key="5">
    <source>
        <dbReference type="Pfam" id="PF00700"/>
    </source>
</evidence>
<dbReference type="PANTHER" id="PTHR42792:SF1">
    <property type="entry name" value="FLAGELLAR HOOK-ASSOCIATED PROTEIN 3"/>
    <property type="match status" value="1"/>
</dbReference>
<comment type="similarity">
    <text evidence="2">Belongs to the bacterial flagellin family.</text>
</comment>
<dbReference type="Pfam" id="PF00669">
    <property type="entry name" value="Flagellin_N"/>
    <property type="match status" value="1"/>
</dbReference>
<name>A0A365KQS0_9BACL</name>
<comment type="caution">
    <text evidence="6">The sequence shown here is derived from an EMBL/GenBank/DDBJ whole genome shotgun (WGS) entry which is preliminary data.</text>
</comment>
<dbReference type="NCBIfam" id="TIGR02550">
    <property type="entry name" value="flagell_flgL"/>
    <property type="match status" value="1"/>
</dbReference>
<sequence length="292" mass="32218">MRISHQMLHQNSMNHVSQNMSRLNKAYNDASTGKQIHKPSDDPHGVSQAMQLKSAISANGQYERNTSEANLVLDETDQTINSMVNVMQRVRELSVQGNNDTLNDEDRNIIATEVEELTEQLRQFANTQVNGNYLFNGTDTKNAPYAEKNSHETANFADVKLKTFTIADGLTLEVGVKAGELFGEGEDGLFAKLSEAAQNLRAGEKVSLDKIDSGVDQMLQKAAEVGARKNRVEAVENRISGSTLELKQMLSKIEDIDIAEAITKLKSEESLYQASLAASAKIIQPSLMDFLR</sequence>
<gene>
    <name evidence="6" type="primary">flgL</name>
    <name evidence="6" type="ORF">DP120_14240</name>
</gene>
<keyword evidence="6" id="KW-0282">Flagellum</keyword>